<sequence length="66" mass="7524">MDVITFTDKEMIAHALSMWANYIETGSVTMSAADATNQSKYKLIRGLNTDQQKFVIRLREKTIDVL</sequence>
<accession>A0A0F9E175</accession>
<protein>
    <submittedName>
        <fullName evidence="1">Uncharacterized protein</fullName>
    </submittedName>
</protein>
<name>A0A0F9E175_9ZZZZ</name>
<gene>
    <name evidence="1" type="ORF">LCGC14_2211340</name>
</gene>
<proteinExistence type="predicted"/>
<organism evidence="1">
    <name type="scientific">marine sediment metagenome</name>
    <dbReference type="NCBI Taxonomy" id="412755"/>
    <lineage>
        <taxon>unclassified sequences</taxon>
        <taxon>metagenomes</taxon>
        <taxon>ecological metagenomes</taxon>
    </lineage>
</organism>
<evidence type="ECO:0000313" key="1">
    <source>
        <dbReference type="EMBL" id="KKL59836.1"/>
    </source>
</evidence>
<comment type="caution">
    <text evidence="1">The sequence shown here is derived from an EMBL/GenBank/DDBJ whole genome shotgun (WGS) entry which is preliminary data.</text>
</comment>
<reference evidence="1" key="1">
    <citation type="journal article" date="2015" name="Nature">
        <title>Complex archaea that bridge the gap between prokaryotes and eukaryotes.</title>
        <authorList>
            <person name="Spang A."/>
            <person name="Saw J.H."/>
            <person name="Jorgensen S.L."/>
            <person name="Zaremba-Niedzwiedzka K."/>
            <person name="Martijn J."/>
            <person name="Lind A.E."/>
            <person name="van Eijk R."/>
            <person name="Schleper C."/>
            <person name="Guy L."/>
            <person name="Ettema T.J."/>
        </authorList>
    </citation>
    <scope>NUCLEOTIDE SEQUENCE</scope>
</reference>
<dbReference type="EMBL" id="LAZR01029352">
    <property type="protein sequence ID" value="KKL59836.1"/>
    <property type="molecule type" value="Genomic_DNA"/>
</dbReference>
<dbReference type="AlphaFoldDB" id="A0A0F9E175"/>